<evidence type="ECO:0000256" key="6">
    <source>
        <dbReference type="ARBA" id="ARBA00022490"/>
    </source>
</evidence>
<dbReference type="InterPro" id="IPR016167">
    <property type="entry name" value="FAD-bd_PCMH_sub1"/>
</dbReference>
<dbReference type="PROSITE" id="PS51387">
    <property type="entry name" value="FAD_PCMH"/>
    <property type="match status" value="1"/>
</dbReference>
<dbReference type="GO" id="GO:0008360">
    <property type="term" value="P:regulation of cell shape"/>
    <property type="evidence" value="ECO:0007669"/>
    <property type="project" value="UniProtKB-KW"/>
</dbReference>
<dbReference type="GO" id="GO:0071555">
    <property type="term" value="P:cell wall organization"/>
    <property type="evidence" value="ECO:0007669"/>
    <property type="project" value="UniProtKB-KW"/>
</dbReference>
<keyword evidence="10 17" id="KW-0521">NADP</keyword>
<sequence length="356" mass="38327">MASQIGDNIPNRIEETDVNLAEYATLRLGGPAKRLITVTTSHDAITALRSASEAGERPFVLAGGSNVIISDAGWPSTVILLRNQGVTVLDSSAEYVTVRVAAGHNWDAFVQWAISEGLSGVECLSGIPGSAGATPIQNVGAYGQQTCDTLLSATVYDRMSRRVVEYDQAACRFGYRTSVFKRNDRYLVTDVTFRLYRSPNSQPIRYAETARKLGVDVGDTVPLAEARASVLDSRRSKGMVLDDADPDTYSVGSFFVNPVITSDEFEALQKRVATEPPHWPADGDIKVSAAWLIGQAGFEKGYRRGNVGISTKHTLALTNRGGGTTSELMALAEEVATGVEEKLGIRLHPEPVTVGF</sequence>
<comment type="cofactor">
    <cofactor evidence="1 17">
        <name>FAD</name>
        <dbReference type="ChEBI" id="CHEBI:57692"/>
    </cofactor>
</comment>
<dbReference type="GO" id="GO:0009252">
    <property type="term" value="P:peptidoglycan biosynthetic process"/>
    <property type="evidence" value="ECO:0007669"/>
    <property type="project" value="UniProtKB-UniRule"/>
</dbReference>
<keyword evidence="15 17" id="KW-0961">Cell wall biogenesis/degradation</keyword>
<dbReference type="SUPFAM" id="SSF56194">
    <property type="entry name" value="Uridine diphospho-N-Acetylenolpyruvylglucosamine reductase, MurB, C-terminal domain"/>
    <property type="match status" value="1"/>
</dbReference>
<dbReference type="Pfam" id="PF01565">
    <property type="entry name" value="FAD_binding_4"/>
    <property type="match status" value="1"/>
</dbReference>
<dbReference type="Gene3D" id="3.30.465.10">
    <property type="match status" value="1"/>
</dbReference>
<evidence type="ECO:0000256" key="14">
    <source>
        <dbReference type="ARBA" id="ARBA00023306"/>
    </source>
</evidence>
<dbReference type="EMBL" id="CP070496">
    <property type="protein sequence ID" value="QSB06910.1"/>
    <property type="molecule type" value="Genomic_DNA"/>
</dbReference>
<keyword evidence="20" id="KW-1185">Reference proteome</keyword>
<comment type="subcellular location">
    <subcellularLocation>
        <location evidence="3 17">Cytoplasm</location>
    </subcellularLocation>
</comment>
<dbReference type="InterPro" id="IPR036635">
    <property type="entry name" value="MurB_C_sf"/>
</dbReference>
<organism evidence="19 20">
    <name type="scientific">Natronoglycomyces albus</name>
    <dbReference type="NCBI Taxonomy" id="2811108"/>
    <lineage>
        <taxon>Bacteria</taxon>
        <taxon>Bacillati</taxon>
        <taxon>Actinomycetota</taxon>
        <taxon>Actinomycetes</taxon>
        <taxon>Glycomycetales</taxon>
        <taxon>Glycomycetaceae</taxon>
        <taxon>Natronoglycomyces</taxon>
    </lineage>
</organism>
<evidence type="ECO:0000259" key="18">
    <source>
        <dbReference type="PROSITE" id="PS51387"/>
    </source>
</evidence>
<dbReference type="Pfam" id="PF02873">
    <property type="entry name" value="MurB_C"/>
    <property type="match status" value="1"/>
</dbReference>
<comment type="catalytic activity">
    <reaction evidence="16 17">
        <text>UDP-N-acetyl-alpha-D-muramate + NADP(+) = UDP-N-acetyl-3-O-(1-carboxyvinyl)-alpha-D-glucosamine + NADPH + H(+)</text>
        <dbReference type="Rhea" id="RHEA:12248"/>
        <dbReference type="ChEBI" id="CHEBI:15378"/>
        <dbReference type="ChEBI" id="CHEBI:57783"/>
        <dbReference type="ChEBI" id="CHEBI:58349"/>
        <dbReference type="ChEBI" id="CHEBI:68483"/>
        <dbReference type="ChEBI" id="CHEBI:70757"/>
        <dbReference type="EC" id="1.3.1.98"/>
    </reaction>
</comment>
<feature type="active site" description="Proton donor" evidence="17">
    <location>
        <position position="253"/>
    </location>
</feature>
<feature type="active site" evidence="17">
    <location>
        <position position="176"/>
    </location>
</feature>
<keyword evidence="7 17" id="KW-0132">Cell division</keyword>
<dbReference type="InterPro" id="IPR036318">
    <property type="entry name" value="FAD-bd_PCMH-like_sf"/>
</dbReference>
<dbReference type="InterPro" id="IPR016169">
    <property type="entry name" value="FAD-bd_PCMH_sub2"/>
</dbReference>
<dbReference type="Gene3D" id="3.30.43.10">
    <property type="entry name" value="Uridine Diphospho-n-acetylenolpyruvylglucosamine Reductase, domain 2"/>
    <property type="match status" value="1"/>
</dbReference>
<keyword evidence="11 17" id="KW-0133">Cell shape</keyword>
<evidence type="ECO:0000313" key="19">
    <source>
        <dbReference type="EMBL" id="QSB06910.1"/>
    </source>
</evidence>
<dbReference type="Proteomes" id="UP000662939">
    <property type="component" value="Chromosome"/>
</dbReference>
<dbReference type="PANTHER" id="PTHR21071:SF4">
    <property type="entry name" value="UDP-N-ACETYLENOLPYRUVOYLGLUCOSAMINE REDUCTASE"/>
    <property type="match status" value="1"/>
</dbReference>
<dbReference type="EC" id="1.3.1.98" evidence="17"/>
<dbReference type="KEGG" id="nav:JQS30_01205"/>
<dbReference type="GO" id="GO:0008762">
    <property type="term" value="F:UDP-N-acetylmuramate dehydrogenase activity"/>
    <property type="evidence" value="ECO:0007669"/>
    <property type="project" value="UniProtKB-UniRule"/>
</dbReference>
<proteinExistence type="inferred from homology"/>
<keyword evidence="14 17" id="KW-0131">Cell cycle</keyword>
<dbReference type="RefSeq" id="WP_213172915.1">
    <property type="nucleotide sequence ID" value="NZ_CP070496.1"/>
</dbReference>
<evidence type="ECO:0000256" key="10">
    <source>
        <dbReference type="ARBA" id="ARBA00022857"/>
    </source>
</evidence>
<evidence type="ECO:0000256" key="3">
    <source>
        <dbReference type="ARBA" id="ARBA00004496"/>
    </source>
</evidence>
<dbReference type="UniPathway" id="UPA00219"/>
<dbReference type="InterPro" id="IPR003170">
    <property type="entry name" value="MurB"/>
</dbReference>
<dbReference type="AlphaFoldDB" id="A0A895XXI3"/>
<evidence type="ECO:0000256" key="17">
    <source>
        <dbReference type="HAMAP-Rule" id="MF_00037"/>
    </source>
</evidence>
<dbReference type="GO" id="GO:0005829">
    <property type="term" value="C:cytosol"/>
    <property type="evidence" value="ECO:0007669"/>
    <property type="project" value="TreeGrafter"/>
</dbReference>
<dbReference type="NCBIfam" id="NF010478">
    <property type="entry name" value="PRK13903.1"/>
    <property type="match status" value="1"/>
</dbReference>
<keyword evidence="12 17" id="KW-0573">Peptidoglycan synthesis</keyword>
<dbReference type="HAMAP" id="MF_00037">
    <property type="entry name" value="MurB"/>
    <property type="match status" value="1"/>
</dbReference>
<comment type="similarity">
    <text evidence="5 17">Belongs to the MurB family.</text>
</comment>
<keyword evidence="9 17" id="KW-0274">FAD</keyword>
<feature type="domain" description="FAD-binding PCMH-type" evidence="18">
    <location>
        <begin position="28"/>
        <end position="198"/>
    </location>
</feature>
<accession>A0A895XXI3</accession>
<evidence type="ECO:0000256" key="13">
    <source>
        <dbReference type="ARBA" id="ARBA00023002"/>
    </source>
</evidence>
<dbReference type="GO" id="GO:0071949">
    <property type="term" value="F:FAD binding"/>
    <property type="evidence" value="ECO:0007669"/>
    <property type="project" value="InterPro"/>
</dbReference>
<name>A0A895XXI3_9ACTN</name>
<gene>
    <name evidence="17" type="primary">murB</name>
    <name evidence="19" type="ORF">JQS30_01205</name>
</gene>
<keyword evidence="8 17" id="KW-0285">Flavoprotein</keyword>
<evidence type="ECO:0000256" key="7">
    <source>
        <dbReference type="ARBA" id="ARBA00022618"/>
    </source>
</evidence>
<protein>
    <recommendedName>
        <fullName evidence="17">UDP-N-acetylenolpyruvoylglucosamine reductase</fullName>
        <ecNumber evidence="17">1.3.1.98</ecNumber>
    </recommendedName>
    <alternativeName>
        <fullName evidence="17">UDP-N-acetylmuramate dehydrogenase</fullName>
    </alternativeName>
</protein>
<evidence type="ECO:0000256" key="4">
    <source>
        <dbReference type="ARBA" id="ARBA00004752"/>
    </source>
</evidence>
<evidence type="ECO:0000256" key="5">
    <source>
        <dbReference type="ARBA" id="ARBA00010485"/>
    </source>
</evidence>
<dbReference type="InterPro" id="IPR011601">
    <property type="entry name" value="MurB_C"/>
</dbReference>
<evidence type="ECO:0000313" key="20">
    <source>
        <dbReference type="Proteomes" id="UP000662939"/>
    </source>
</evidence>
<dbReference type="SUPFAM" id="SSF56176">
    <property type="entry name" value="FAD-binding/transporter-associated domain-like"/>
    <property type="match status" value="1"/>
</dbReference>
<evidence type="ECO:0000256" key="8">
    <source>
        <dbReference type="ARBA" id="ARBA00022630"/>
    </source>
</evidence>
<dbReference type="InterPro" id="IPR016166">
    <property type="entry name" value="FAD-bd_PCMH"/>
</dbReference>
<comment type="function">
    <text evidence="2 17">Cell wall formation.</text>
</comment>
<dbReference type="GO" id="GO:0051301">
    <property type="term" value="P:cell division"/>
    <property type="evidence" value="ECO:0007669"/>
    <property type="project" value="UniProtKB-KW"/>
</dbReference>
<evidence type="ECO:0000256" key="15">
    <source>
        <dbReference type="ARBA" id="ARBA00023316"/>
    </source>
</evidence>
<feature type="active site" evidence="17">
    <location>
        <position position="350"/>
    </location>
</feature>
<evidence type="ECO:0000256" key="2">
    <source>
        <dbReference type="ARBA" id="ARBA00003921"/>
    </source>
</evidence>
<evidence type="ECO:0000256" key="11">
    <source>
        <dbReference type="ARBA" id="ARBA00022960"/>
    </source>
</evidence>
<reference evidence="19" key="1">
    <citation type="submission" date="2021-02" db="EMBL/GenBank/DDBJ databases">
        <title>Natronoglycomyces albus gen. nov., sp. nov, a haloalkaliphilic actinobacterium from a soda solonchak soil.</title>
        <authorList>
            <person name="Sorokin D.Y."/>
            <person name="Khijniak T.V."/>
            <person name="Zakharycheva A.P."/>
            <person name="Boueva O.V."/>
            <person name="Ariskina E.V."/>
            <person name="Hahnke R.L."/>
            <person name="Bunk B."/>
            <person name="Sproer C."/>
            <person name="Schumann P."/>
            <person name="Evtushenko L.I."/>
            <person name="Kublanov I.V."/>
        </authorList>
    </citation>
    <scope>NUCLEOTIDE SEQUENCE</scope>
    <source>
        <strain evidence="19">DSM 106290</strain>
    </source>
</reference>
<dbReference type="Gene3D" id="3.90.78.10">
    <property type="entry name" value="UDP-N-acetylenolpyruvoylglucosamine reductase, C-terminal domain"/>
    <property type="match status" value="1"/>
</dbReference>
<evidence type="ECO:0000256" key="16">
    <source>
        <dbReference type="ARBA" id="ARBA00048914"/>
    </source>
</evidence>
<dbReference type="NCBIfam" id="TIGR00179">
    <property type="entry name" value="murB"/>
    <property type="match status" value="1"/>
</dbReference>
<evidence type="ECO:0000256" key="9">
    <source>
        <dbReference type="ARBA" id="ARBA00022827"/>
    </source>
</evidence>
<keyword evidence="6 17" id="KW-0963">Cytoplasm</keyword>
<dbReference type="InterPro" id="IPR006094">
    <property type="entry name" value="Oxid_FAD_bind_N"/>
</dbReference>
<comment type="pathway">
    <text evidence="4 17">Cell wall biogenesis; peptidoglycan biosynthesis.</text>
</comment>
<keyword evidence="13 17" id="KW-0560">Oxidoreductase</keyword>
<evidence type="ECO:0000256" key="1">
    <source>
        <dbReference type="ARBA" id="ARBA00001974"/>
    </source>
</evidence>
<evidence type="ECO:0000256" key="12">
    <source>
        <dbReference type="ARBA" id="ARBA00022984"/>
    </source>
</evidence>
<dbReference type="PANTHER" id="PTHR21071">
    <property type="entry name" value="UDP-N-ACETYLENOLPYRUVOYLGLUCOSAMINE REDUCTASE"/>
    <property type="match status" value="1"/>
</dbReference>